<evidence type="ECO:0000256" key="7">
    <source>
        <dbReference type="ARBA" id="ARBA00022692"/>
    </source>
</evidence>
<dbReference type="PANTHER" id="PTHR12250:SF0">
    <property type="entry name" value="GPI ETHANOLAMINE PHOSPHATE TRANSFERASE 1"/>
    <property type="match status" value="1"/>
</dbReference>
<evidence type="ECO:0000313" key="15">
    <source>
        <dbReference type="Proteomes" id="UP000008792"/>
    </source>
</evidence>
<dbReference type="SUPFAM" id="SSF53649">
    <property type="entry name" value="Alkaline phosphatase-like"/>
    <property type="match status" value="1"/>
</dbReference>
<evidence type="ECO:0000256" key="1">
    <source>
        <dbReference type="ARBA" id="ARBA00004477"/>
    </source>
</evidence>
<reference evidence="14 15" key="1">
    <citation type="journal article" date="2007" name="Nature">
        <title>Evolution of genes and genomes on the Drosophila phylogeny.</title>
        <authorList>
            <consortium name="Drosophila 12 Genomes Consortium"/>
            <person name="Clark A.G."/>
            <person name="Eisen M.B."/>
            <person name="Smith D.R."/>
            <person name="Bergman C.M."/>
            <person name="Oliver B."/>
            <person name="Markow T.A."/>
            <person name="Kaufman T.C."/>
            <person name="Kellis M."/>
            <person name="Gelbart W."/>
            <person name="Iyer V.N."/>
            <person name="Pollard D.A."/>
            <person name="Sackton T.B."/>
            <person name="Larracuente A.M."/>
            <person name="Singh N.D."/>
            <person name="Abad J.P."/>
            <person name="Abt D.N."/>
            <person name="Adryan B."/>
            <person name="Aguade M."/>
            <person name="Akashi H."/>
            <person name="Anderson W.W."/>
            <person name="Aquadro C.F."/>
            <person name="Ardell D.H."/>
            <person name="Arguello R."/>
            <person name="Artieri C.G."/>
            <person name="Barbash D.A."/>
            <person name="Barker D."/>
            <person name="Barsanti P."/>
            <person name="Batterham P."/>
            <person name="Batzoglou S."/>
            <person name="Begun D."/>
            <person name="Bhutkar A."/>
            <person name="Blanco E."/>
            <person name="Bosak S.A."/>
            <person name="Bradley R.K."/>
            <person name="Brand A.D."/>
            <person name="Brent M.R."/>
            <person name="Brooks A.N."/>
            <person name="Brown R.H."/>
            <person name="Butlin R.K."/>
            <person name="Caggese C."/>
            <person name="Calvi B.R."/>
            <person name="Bernardo de Carvalho A."/>
            <person name="Caspi A."/>
            <person name="Castrezana S."/>
            <person name="Celniker S.E."/>
            <person name="Chang J.L."/>
            <person name="Chapple C."/>
            <person name="Chatterji S."/>
            <person name="Chinwalla A."/>
            <person name="Civetta A."/>
            <person name="Clifton S.W."/>
            <person name="Comeron J.M."/>
            <person name="Costello J.C."/>
            <person name="Coyne J.A."/>
            <person name="Daub J."/>
            <person name="David R.G."/>
            <person name="Delcher A.L."/>
            <person name="Delehaunty K."/>
            <person name="Do C.B."/>
            <person name="Ebling H."/>
            <person name="Edwards K."/>
            <person name="Eickbush T."/>
            <person name="Evans J.D."/>
            <person name="Filipski A."/>
            <person name="Findeiss S."/>
            <person name="Freyhult E."/>
            <person name="Fulton L."/>
            <person name="Fulton R."/>
            <person name="Garcia A.C."/>
            <person name="Gardiner A."/>
            <person name="Garfield D.A."/>
            <person name="Garvin B.E."/>
            <person name="Gibson G."/>
            <person name="Gilbert D."/>
            <person name="Gnerre S."/>
            <person name="Godfrey J."/>
            <person name="Good R."/>
            <person name="Gotea V."/>
            <person name="Gravely B."/>
            <person name="Greenberg A.J."/>
            <person name="Griffiths-Jones S."/>
            <person name="Gross S."/>
            <person name="Guigo R."/>
            <person name="Gustafson E.A."/>
            <person name="Haerty W."/>
            <person name="Hahn M.W."/>
            <person name="Halligan D.L."/>
            <person name="Halpern A.L."/>
            <person name="Halter G.M."/>
            <person name="Han M.V."/>
            <person name="Heger A."/>
            <person name="Hillier L."/>
            <person name="Hinrichs A.S."/>
            <person name="Holmes I."/>
            <person name="Hoskins R.A."/>
            <person name="Hubisz M.J."/>
            <person name="Hultmark D."/>
            <person name="Huntley M.A."/>
            <person name="Jaffe D.B."/>
            <person name="Jagadeeshan S."/>
            <person name="Jeck W.R."/>
            <person name="Johnson J."/>
            <person name="Jones C.D."/>
            <person name="Jordan W.C."/>
            <person name="Karpen G.H."/>
            <person name="Kataoka E."/>
            <person name="Keightley P.D."/>
            <person name="Kheradpour P."/>
            <person name="Kirkness E.F."/>
            <person name="Koerich L.B."/>
            <person name="Kristiansen K."/>
            <person name="Kudrna D."/>
            <person name="Kulathinal R.J."/>
            <person name="Kumar S."/>
            <person name="Kwok R."/>
            <person name="Lander E."/>
            <person name="Langley C.H."/>
            <person name="Lapoint R."/>
            <person name="Lazzaro B.P."/>
            <person name="Lee S.J."/>
            <person name="Levesque L."/>
            <person name="Li R."/>
            <person name="Lin C.F."/>
            <person name="Lin M.F."/>
            <person name="Lindblad-Toh K."/>
            <person name="Llopart A."/>
            <person name="Long M."/>
            <person name="Low L."/>
            <person name="Lozovsky E."/>
            <person name="Lu J."/>
            <person name="Luo M."/>
            <person name="Machado C.A."/>
            <person name="Makalowski W."/>
            <person name="Marzo M."/>
            <person name="Matsuda M."/>
            <person name="Matzkin L."/>
            <person name="McAllister B."/>
            <person name="McBride C.S."/>
            <person name="McKernan B."/>
            <person name="McKernan K."/>
            <person name="Mendez-Lago M."/>
            <person name="Minx P."/>
            <person name="Mollenhauer M.U."/>
            <person name="Montooth K."/>
            <person name="Mount S.M."/>
            <person name="Mu X."/>
            <person name="Myers E."/>
            <person name="Negre B."/>
            <person name="Newfeld S."/>
            <person name="Nielsen R."/>
            <person name="Noor M.A."/>
            <person name="O'Grady P."/>
            <person name="Pachter L."/>
            <person name="Papaceit M."/>
            <person name="Parisi M.J."/>
            <person name="Parisi M."/>
            <person name="Parts L."/>
            <person name="Pedersen J.S."/>
            <person name="Pesole G."/>
            <person name="Phillippy A.M."/>
            <person name="Ponting C.P."/>
            <person name="Pop M."/>
            <person name="Porcelli D."/>
            <person name="Powell J.R."/>
            <person name="Prohaska S."/>
            <person name="Pruitt K."/>
            <person name="Puig M."/>
            <person name="Quesneville H."/>
            <person name="Ram K.R."/>
            <person name="Rand D."/>
            <person name="Rasmussen M.D."/>
            <person name="Reed L.K."/>
            <person name="Reenan R."/>
            <person name="Reily A."/>
            <person name="Remington K.A."/>
            <person name="Rieger T.T."/>
            <person name="Ritchie M.G."/>
            <person name="Robin C."/>
            <person name="Rogers Y.H."/>
            <person name="Rohde C."/>
            <person name="Rozas J."/>
            <person name="Rubenfield M.J."/>
            <person name="Ruiz A."/>
            <person name="Russo S."/>
            <person name="Salzberg S.L."/>
            <person name="Sanchez-Gracia A."/>
            <person name="Saranga D.J."/>
            <person name="Sato H."/>
            <person name="Schaeffer S.W."/>
            <person name="Schatz M.C."/>
            <person name="Schlenke T."/>
            <person name="Schwartz R."/>
            <person name="Segarra C."/>
            <person name="Singh R.S."/>
            <person name="Sirot L."/>
            <person name="Sirota M."/>
            <person name="Sisneros N.B."/>
            <person name="Smith C.D."/>
            <person name="Smith T.F."/>
            <person name="Spieth J."/>
            <person name="Stage D.E."/>
            <person name="Stark A."/>
            <person name="Stephan W."/>
            <person name="Strausberg R.L."/>
            <person name="Strempel S."/>
            <person name="Sturgill D."/>
            <person name="Sutton G."/>
            <person name="Sutton G.G."/>
            <person name="Tao W."/>
            <person name="Teichmann S."/>
            <person name="Tobari Y.N."/>
            <person name="Tomimura Y."/>
            <person name="Tsolas J.M."/>
            <person name="Valente V.L."/>
            <person name="Venter E."/>
            <person name="Venter J.C."/>
            <person name="Vicario S."/>
            <person name="Vieira F.G."/>
            <person name="Vilella A.J."/>
            <person name="Villasante A."/>
            <person name="Walenz B."/>
            <person name="Wang J."/>
            <person name="Wasserman M."/>
            <person name="Watts T."/>
            <person name="Wilson D."/>
            <person name="Wilson R.K."/>
            <person name="Wing R.A."/>
            <person name="Wolfner M.F."/>
            <person name="Wong A."/>
            <person name="Wong G.K."/>
            <person name="Wu C.I."/>
            <person name="Wu G."/>
            <person name="Yamamoto D."/>
            <person name="Yang H.P."/>
            <person name="Yang S.P."/>
            <person name="Yorke J.A."/>
            <person name="Yoshida K."/>
            <person name="Zdobnov E."/>
            <person name="Zhang P."/>
            <person name="Zhang Y."/>
            <person name="Zimin A.V."/>
            <person name="Baldwin J."/>
            <person name="Abdouelleil A."/>
            <person name="Abdulkadir J."/>
            <person name="Abebe A."/>
            <person name="Abera B."/>
            <person name="Abreu J."/>
            <person name="Acer S.C."/>
            <person name="Aftuck L."/>
            <person name="Alexander A."/>
            <person name="An P."/>
            <person name="Anderson E."/>
            <person name="Anderson S."/>
            <person name="Arachi H."/>
            <person name="Azer M."/>
            <person name="Bachantsang P."/>
            <person name="Barry A."/>
            <person name="Bayul T."/>
            <person name="Berlin A."/>
            <person name="Bessette D."/>
            <person name="Bloom T."/>
            <person name="Blye J."/>
            <person name="Boguslavskiy L."/>
            <person name="Bonnet C."/>
            <person name="Boukhgalter B."/>
            <person name="Bourzgui I."/>
            <person name="Brown A."/>
            <person name="Cahill P."/>
            <person name="Channer S."/>
            <person name="Cheshatsang Y."/>
            <person name="Chuda L."/>
            <person name="Citroen M."/>
            <person name="Collymore A."/>
            <person name="Cooke P."/>
            <person name="Costello M."/>
            <person name="D'Aco K."/>
            <person name="Daza R."/>
            <person name="De Haan G."/>
            <person name="DeGray S."/>
            <person name="DeMaso C."/>
            <person name="Dhargay N."/>
            <person name="Dooley K."/>
            <person name="Dooley E."/>
            <person name="Doricent M."/>
            <person name="Dorje P."/>
            <person name="Dorjee K."/>
            <person name="Dupes A."/>
            <person name="Elong R."/>
            <person name="Falk J."/>
            <person name="Farina A."/>
            <person name="Faro S."/>
            <person name="Ferguson D."/>
            <person name="Fisher S."/>
            <person name="Foley C.D."/>
            <person name="Franke A."/>
            <person name="Friedrich D."/>
            <person name="Gadbois L."/>
            <person name="Gearin G."/>
            <person name="Gearin C.R."/>
            <person name="Giannoukos G."/>
            <person name="Goode T."/>
            <person name="Graham J."/>
            <person name="Grandbois E."/>
            <person name="Grewal S."/>
            <person name="Gyaltsen K."/>
            <person name="Hafez N."/>
            <person name="Hagos B."/>
            <person name="Hall J."/>
            <person name="Henson C."/>
            <person name="Hollinger A."/>
            <person name="Honan T."/>
            <person name="Huard M.D."/>
            <person name="Hughes L."/>
            <person name="Hurhula B."/>
            <person name="Husby M.E."/>
            <person name="Kamat A."/>
            <person name="Kanga B."/>
            <person name="Kashin S."/>
            <person name="Khazanovich D."/>
            <person name="Kisner P."/>
            <person name="Lance K."/>
            <person name="Lara M."/>
            <person name="Lee W."/>
            <person name="Lennon N."/>
            <person name="Letendre F."/>
            <person name="LeVine R."/>
            <person name="Lipovsky A."/>
            <person name="Liu X."/>
            <person name="Liu J."/>
            <person name="Liu S."/>
            <person name="Lokyitsang T."/>
            <person name="Lokyitsang Y."/>
            <person name="Lubonja R."/>
            <person name="Lui A."/>
            <person name="MacDonald P."/>
            <person name="Magnisalis V."/>
            <person name="Maru K."/>
            <person name="Matthews C."/>
            <person name="McCusker W."/>
            <person name="McDonough S."/>
            <person name="Mehta T."/>
            <person name="Meldrim J."/>
            <person name="Meneus L."/>
            <person name="Mihai O."/>
            <person name="Mihalev A."/>
            <person name="Mihova T."/>
            <person name="Mittelman R."/>
            <person name="Mlenga V."/>
            <person name="Montmayeur A."/>
            <person name="Mulrain L."/>
            <person name="Navidi A."/>
            <person name="Naylor J."/>
            <person name="Negash T."/>
            <person name="Nguyen T."/>
            <person name="Nguyen N."/>
            <person name="Nicol R."/>
            <person name="Norbu C."/>
            <person name="Norbu N."/>
            <person name="Novod N."/>
            <person name="O'Neill B."/>
            <person name="Osman S."/>
            <person name="Markiewicz E."/>
            <person name="Oyono O.L."/>
            <person name="Patti C."/>
            <person name="Phunkhang P."/>
            <person name="Pierre F."/>
            <person name="Priest M."/>
            <person name="Raghuraman S."/>
            <person name="Rege F."/>
            <person name="Reyes R."/>
            <person name="Rise C."/>
            <person name="Rogov P."/>
            <person name="Ross K."/>
            <person name="Ryan E."/>
            <person name="Settipalli S."/>
            <person name="Shea T."/>
            <person name="Sherpa N."/>
            <person name="Shi L."/>
            <person name="Shih D."/>
            <person name="Sparrow T."/>
            <person name="Spaulding J."/>
            <person name="Stalker J."/>
            <person name="Stange-Thomann N."/>
            <person name="Stavropoulos S."/>
            <person name="Stone C."/>
            <person name="Strader C."/>
            <person name="Tesfaye S."/>
            <person name="Thomson T."/>
            <person name="Thoulutsang Y."/>
            <person name="Thoulutsang D."/>
            <person name="Topham K."/>
            <person name="Topping I."/>
            <person name="Tsamla T."/>
            <person name="Vassiliev H."/>
            <person name="Vo A."/>
            <person name="Wangchuk T."/>
            <person name="Wangdi T."/>
            <person name="Weiand M."/>
            <person name="Wilkinson J."/>
            <person name="Wilson A."/>
            <person name="Yadav S."/>
            <person name="Young G."/>
            <person name="Yu Q."/>
            <person name="Zembek L."/>
            <person name="Zhong D."/>
            <person name="Zimmer A."/>
            <person name="Zwirko Z."/>
            <person name="Jaffe D.B."/>
            <person name="Alvarez P."/>
            <person name="Brockman W."/>
            <person name="Butler J."/>
            <person name="Chin C."/>
            <person name="Gnerre S."/>
            <person name="Grabherr M."/>
            <person name="Kleber M."/>
            <person name="Mauceli E."/>
            <person name="MacCallum I."/>
        </authorList>
    </citation>
    <scope>NUCLEOTIDE SEQUENCE [LARGE SCALE GENOMIC DNA]</scope>
    <source>
        <strain evidence="15">Tucson 15010-1051.87</strain>
    </source>
</reference>
<feature type="transmembrane region" description="Helical" evidence="12">
    <location>
        <begin position="608"/>
        <end position="624"/>
    </location>
</feature>
<dbReference type="FunCoup" id="B4M5E0">
    <property type="interactions" value="88"/>
</dbReference>
<feature type="transmembrane region" description="Helical" evidence="12">
    <location>
        <begin position="796"/>
        <end position="822"/>
    </location>
</feature>
<evidence type="ECO:0000256" key="4">
    <source>
        <dbReference type="ARBA" id="ARBA00020831"/>
    </source>
</evidence>
<keyword evidence="8 12" id="KW-0256">Endoplasmic reticulum</keyword>
<keyword evidence="5 12" id="KW-0337">GPI-anchor biosynthesis</keyword>
<dbReference type="InterPro" id="IPR017852">
    <property type="entry name" value="GPI_EtnP_transferase_1_C"/>
</dbReference>
<feature type="transmembrane region" description="Helical" evidence="12">
    <location>
        <begin position="484"/>
        <end position="510"/>
    </location>
</feature>
<organism evidence="14 15">
    <name type="scientific">Drosophila virilis</name>
    <name type="common">Fruit fly</name>
    <dbReference type="NCBI Taxonomy" id="7244"/>
    <lineage>
        <taxon>Eukaryota</taxon>
        <taxon>Metazoa</taxon>
        <taxon>Ecdysozoa</taxon>
        <taxon>Arthropoda</taxon>
        <taxon>Hexapoda</taxon>
        <taxon>Insecta</taxon>
        <taxon>Pterygota</taxon>
        <taxon>Neoptera</taxon>
        <taxon>Endopterygota</taxon>
        <taxon>Diptera</taxon>
        <taxon>Brachycera</taxon>
        <taxon>Muscomorpha</taxon>
        <taxon>Ephydroidea</taxon>
        <taxon>Drosophilidae</taxon>
        <taxon>Drosophila</taxon>
    </lineage>
</organism>
<evidence type="ECO:0000256" key="11">
    <source>
        <dbReference type="ARBA" id="ARBA00023180"/>
    </source>
</evidence>
<dbReference type="eggNOG" id="KOG2124">
    <property type="taxonomic scope" value="Eukaryota"/>
</dbReference>
<evidence type="ECO:0000256" key="3">
    <source>
        <dbReference type="ARBA" id="ARBA00008400"/>
    </source>
</evidence>
<dbReference type="GO" id="GO:0005789">
    <property type="term" value="C:endoplasmic reticulum membrane"/>
    <property type="evidence" value="ECO:0007669"/>
    <property type="project" value="UniProtKB-SubCell"/>
</dbReference>
<feature type="transmembrane region" description="Helical" evidence="12">
    <location>
        <begin position="21"/>
        <end position="39"/>
    </location>
</feature>
<dbReference type="AlphaFoldDB" id="B4M5E0"/>
<feature type="transmembrane region" description="Helical" evidence="12">
    <location>
        <begin position="579"/>
        <end position="596"/>
    </location>
</feature>
<evidence type="ECO:0000256" key="2">
    <source>
        <dbReference type="ARBA" id="ARBA00004687"/>
    </source>
</evidence>
<feature type="transmembrane region" description="Helical" evidence="12">
    <location>
        <begin position="441"/>
        <end position="463"/>
    </location>
</feature>
<evidence type="ECO:0000259" key="13">
    <source>
        <dbReference type="Pfam" id="PF04987"/>
    </source>
</evidence>
<evidence type="ECO:0000256" key="12">
    <source>
        <dbReference type="RuleBase" id="RU367138"/>
    </source>
</evidence>
<keyword evidence="11" id="KW-0325">Glycoprotein</keyword>
<feature type="transmembrane region" description="Helical" evidence="12">
    <location>
        <begin position="630"/>
        <end position="646"/>
    </location>
</feature>
<proteinExistence type="inferred from homology"/>
<keyword evidence="9 12" id="KW-1133">Transmembrane helix</keyword>
<dbReference type="CDD" id="cd16020">
    <property type="entry name" value="GPI_EPT_1"/>
    <property type="match status" value="1"/>
</dbReference>
<dbReference type="HOGENOM" id="CLU_007676_0_0_1"/>
<dbReference type="InterPro" id="IPR037671">
    <property type="entry name" value="PIGN_N"/>
</dbReference>
<name>B4M5E0_DROVI</name>
<feature type="domain" description="GPI ethanolamine phosphate transferase 1 C-terminal" evidence="13">
    <location>
        <begin position="434"/>
        <end position="856"/>
    </location>
</feature>
<dbReference type="InterPro" id="IPR017850">
    <property type="entry name" value="Alkaline_phosphatase_core_sf"/>
</dbReference>
<comment type="caution">
    <text evidence="12">Lacks conserved residue(s) required for the propagation of feature annotation.</text>
</comment>
<keyword evidence="7 12" id="KW-0812">Transmembrane</keyword>
<evidence type="ECO:0000256" key="5">
    <source>
        <dbReference type="ARBA" id="ARBA00022502"/>
    </source>
</evidence>
<comment type="function">
    <text evidence="12">Ethanolamine phosphate transferase involved in glycosylphosphatidylinositol-anchor biosynthesis. Transfers ethanolamine phosphate to the first alpha-1,4-linked mannose of the glycosylphosphatidylinositol precursor of GPI-anchor.</text>
</comment>
<dbReference type="STRING" id="7244.B4M5E0"/>
<feature type="transmembrane region" description="Helical" evidence="12">
    <location>
        <begin position="658"/>
        <end position="676"/>
    </location>
</feature>
<comment type="pathway">
    <text evidence="2 12">Glycolipid biosynthesis; glycosylphosphatidylinositol-anchor biosynthesis.</text>
</comment>
<evidence type="ECO:0000256" key="8">
    <source>
        <dbReference type="ARBA" id="ARBA00022824"/>
    </source>
</evidence>
<dbReference type="Pfam" id="PF04987">
    <property type="entry name" value="PigN"/>
    <property type="match status" value="1"/>
</dbReference>
<dbReference type="PANTHER" id="PTHR12250">
    <property type="entry name" value="PHOSPHATIDYLINOSITOL GLYCAN, CLASS N"/>
    <property type="match status" value="1"/>
</dbReference>
<dbReference type="InterPro" id="IPR007070">
    <property type="entry name" value="GPI_EtnP_transferase_1"/>
</dbReference>
<feature type="transmembrane region" description="Helical" evidence="12">
    <location>
        <begin position="829"/>
        <end position="849"/>
    </location>
</feature>
<dbReference type="EC" id="2.-.-.-" evidence="12"/>
<evidence type="ECO:0000256" key="10">
    <source>
        <dbReference type="ARBA" id="ARBA00023136"/>
    </source>
</evidence>
<feature type="transmembrane region" description="Helical" evidence="12">
    <location>
        <begin position="758"/>
        <end position="776"/>
    </location>
</feature>
<evidence type="ECO:0000313" key="14">
    <source>
        <dbReference type="EMBL" id="EDW59851.2"/>
    </source>
</evidence>
<dbReference type="SMR" id="B4M5E0"/>
<keyword evidence="6 12" id="KW-0808">Transferase</keyword>
<gene>
    <name evidence="14" type="primary">Dvir\GJ10050</name>
    <name evidence="14" type="ORF">Dvir_GJ10050</name>
</gene>
<dbReference type="InParanoid" id="B4M5E0"/>
<comment type="subcellular location">
    <subcellularLocation>
        <location evidence="1 12">Endoplasmic reticulum membrane</location>
        <topology evidence="1 12">Multi-pass membrane protein</topology>
    </subcellularLocation>
</comment>
<dbReference type="EMBL" id="CH940652">
    <property type="protein sequence ID" value="EDW59851.2"/>
    <property type="molecule type" value="Genomic_DNA"/>
</dbReference>
<dbReference type="GO" id="GO:0051377">
    <property type="term" value="F:mannose-ethanolamine phosphotransferase activity"/>
    <property type="evidence" value="ECO:0007669"/>
    <property type="project" value="UniProtKB-UniRule"/>
</dbReference>
<keyword evidence="10 12" id="KW-0472">Membrane</keyword>
<protein>
    <recommendedName>
        <fullName evidence="4 12">GPI ethanolamine phosphate transferase 1</fullName>
        <ecNumber evidence="12">2.-.-.-</ecNumber>
    </recommendedName>
</protein>
<feature type="transmembrane region" description="Helical" evidence="12">
    <location>
        <begin position="688"/>
        <end position="704"/>
    </location>
</feature>
<evidence type="ECO:0000256" key="6">
    <source>
        <dbReference type="ARBA" id="ARBA00022679"/>
    </source>
</evidence>
<dbReference type="UniPathway" id="UPA00196"/>
<dbReference type="GO" id="GO:0006506">
    <property type="term" value="P:GPI anchor biosynthetic process"/>
    <property type="evidence" value="ECO:0007669"/>
    <property type="project" value="UniProtKB-UniPathway"/>
</dbReference>
<accession>B4M5E0</accession>
<evidence type="ECO:0000256" key="9">
    <source>
        <dbReference type="ARBA" id="ARBA00022989"/>
    </source>
</evidence>
<keyword evidence="15" id="KW-1185">Reference proteome</keyword>
<dbReference type="Gene3D" id="3.40.720.10">
    <property type="entry name" value="Alkaline Phosphatase, subunit A"/>
    <property type="match status" value="1"/>
</dbReference>
<dbReference type="Proteomes" id="UP000008792">
    <property type="component" value="Unassembled WGS sequence"/>
</dbReference>
<comment type="similarity">
    <text evidence="3 12">Belongs to the PIGG/PIGN/PIGO family. PIGN subfamily.</text>
</comment>
<sequence>MTYTELSSSSCATSACPMWKLLALLVHILLLGFLTLIYYKTSIINGMRPQAGHRELGLEPPADRLVVFLVDGLRAESLFRHNLSAVPQLKNMFLERGLMGISRGNAPTETRPGHIAIFGGFNEDAASAMTNFKSNPTVFDTVLNRTAGATWAWGAKSVLQFFKILPDGGVPINLDMHTPLDFTESYQRHQWIYDKVRKLLDNLDSETAGNKLPAVFLVDFENIHSVVNASKTNRKEFLKAIDNAETVAKLYDLFEHIFEDSRTVYLLTSDHGMTDKGTHGGDSQFEIETPFVFWGAGIKGVEPPIRGVQSINSDAFPMQFQKMKQTQLAPLMSALIGLPPPMNNRAMLPLGLMNVSVKYEAYSMHLNTLQVLAQAERVLELKQRSQIYNWLPRFERLDRRRIQQYKEQFHRQMQLGCGNDAMICSQEMIHLALECIEYYRVYYRIPLVVACLATYLGWFYYLLAKQTRSMSAPKHHWINATNIMLLLLEIVVLLACYLDRVPCCISFYLLVPLPVWMFALQERGINSGCVRAPIIQLAWIGGTVVLLIGTYFFKQLISLGFLIVVCANNGRAFTRAPRLRFWLWLALVALLTGFTIKRPDFGRNSPYLLCLSMLVTMLRPLLLSERHACRVWLINGAALLLGAYLVHQRLCKKELSPVLQGTAWGYVCYALISIPYSDTKTPRHRVQLILFNLSTIYTLMSLSYESMFMQLLCTEFLLGVQVHEDYKQSAVEDSEDDDEQTPDKSLTPEGHINRSYRYAVLILIYAYFSMIGSGILPNINSLDASVARIFVSECSIILIGFIYVLKLMIPIIIIMSSMYAFCAHARQNLCGIFICIFLICDVLCLYFFFFVRNSGSWRNVRESLSQQLVVHGLPMLLAIFSWLPKQLLSAIPLTMLPMLRWKSAIHLEQPGQSQA</sequence>
<dbReference type="OrthoDB" id="2748310at2759"/>